<evidence type="ECO:0000256" key="1">
    <source>
        <dbReference type="SAM" id="MobiDB-lite"/>
    </source>
</evidence>
<dbReference type="InterPro" id="IPR050490">
    <property type="entry name" value="Bact_solute-bd_prot1"/>
</dbReference>
<dbReference type="PANTHER" id="PTHR43649:SF12">
    <property type="entry name" value="DIACETYLCHITOBIOSE BINDING PROTEIN DASA"/>
    <property type="match status" value="1"/>
</dbReference>
<dbReference type="SUPFAM" id="SSF53850">
    <property type="entry name" value="Periplasmic binding protein-like II"/>
    <property type="match status" value="1"/>
</dbReference>
<keyword evidence="4" id="KW-1185">Reference proteome</keyword>
<reference evidence="3" key="1">
    <citation type="submission" date="2021-03" db="EMBL/GenBank/DDBJ databases">
        <title>Antimicrobial resistance genes in bacteria isolated from Japanese honey, and their potential for conferring macrolide and lincosamide resistance in the American foulbrood pathogen Paenibacillus larvae.</title>
        <authorList>
            <person name="Okamoto M."/>
            <person name="Kumagai M."/>
            <person name="Kanamori H."/>
            <person name="Takamatsu D."/>
        </authorList>
    </citation>
    <scope>NUCLEOTIDE SEQUENCE</scope>
    <source>
        <strain evidence="3">J40TS1</strain>
    </source>
</reference>
<feature type="compositionally biased region" description="Low complexity" evidence="1">
    <location>
        <begin position="32"/>
        <end position="45"/>
    </location>
</feature>
<evidence type="ECO:0000313" key="3">
    <source>
        <dbReference type="EMBL" id="GIP15963.1"/>
    </source>
</evidence>
<dbReference type="Proteomes" id="UP000683139">
    <property type="component" value="Unassembled WGS sequence"/>
</dbReference>
<gene>
    <name evidence="3" type="primary">lipO_5</name>
    <name evidence="3" type="ORF">J40TS1_16050</name>
</gene>
<dbReference type="PANTHER" id="PTHR43649">
    <property type="entry name" value="ARABINOSE-BINDING PROTEIN-RELATED"/>
    <property type="match status" value="1"/>
</dbReference>
<dbReference type="Gene3D" id="3.40.190.10">
    <property type="entry name" value="Periplasmic binding protein-like II"/>
    <property type="match status" value="2"/>
</dbReference>
<feature type="chain" id="PRO_5038539820" evidence="2">
    <location>
        <begin position="23"/>
        <end position="527"/>
    </location>
</feature>
<keyword evidence="2" id="KW-0732">Signal</keyword>
<organism evidence="3 4">
    <name type="scientific">Paenibacillus montaniterrae</name>
    <dbReference type="NCBI Taxonomy" id="429341"/>
    <lineage>
        <taxon>Bacteria</taxon>
        <taxon>Bacillati</taxon>
        <taxon>Bacillota</taxon>
        <taxon>Bacilli</taxon>
        <taxon>Bacillales</taxon>
        <taxon>Paenibacillaceae</taxon>
        <taxon>Paenibacillus</taxon>
    </lineage>
</organism>
<keyword evidence="3" id="KW-0449">Lipoprotein</keyword>
<dbReference type="AlphaFoldDB" id="A0A919YS77"/>
<comment type="caution">
    <text evidence="3">The sequence shown here is derived from an EMBL/GenBank/DDBJ whole genome shotgun (WGS) entry which is preliminary data.</text>
</comment>
<sequence>MKHSFKLALALLLALSIMIAGCSSNSNTPAANGNSKNNGNQSGNSTDAEEPIEIIISASTWEVPEEDNTYVQQYLEEKFNVKFVNLRATDENFKIKVSGGEIPDIFPHNISEGDMVNWARQGVIASISADEIKQYMPDYVADVESIDPNAWDIGLIDGKNFGIPRVWLNGSTGFIPTYNGEWLEAVGLSGAPATLEEFEQMLIKFRNEDPDGNNEQDTYGMTGRGKDARAQLFNTVYAAYGVNPYQFKAAEDGTITWGGITEEAKEATKLINKWYMEGLIDPEFMTDDNSLIGQKFNSKKVGFIETNMYHHLYGQQQAFEENGITPVYGKGLLGPAGKPLQMSNGALQVPLLLGAQVEKDEAKRIKILQILNELATNDEIYLTTVFGQEGVTYEMKDGVPTFLPPYDTDGDQRLAMGLGGFYNPFIERAVSTWKFHMPQDKLDFKQQLTDGAEVIADVLGPTVFDSKAKYFANLSALQDEYFTKAIISNNEVDKLLEEFKTQWLKAGGQDILDEATKVYQERQAARQ</sequence>
<dbReference type="EMBL" id="BOSE01000002">
    <property type="protein sequence ID" value="GIP15963.1"/>
    <property type="molecule type" value="Genomic_DNA"/>
</dbReference>
<evidence type="ECO:0000256" key="2">
    <source>
        <dbReference type="SAM" id="SignalP"/>
    </source>
</evidence>
<accession>A0A919YS77</accession>
<protein>
    <submittedName>
        <fullName evidence="3">Lipoprotein LipO</fullName>
    </submittedName>
</protein>
<feature type="signal peptide" evidence="2">
    <location>
        <begin position="1"/>
        <end position="22"/>
    </location>
</feature>
<dbReference type="RefSeq" id="WP_213514219.1">
    <property type="nucleotide sequence ID" value="NZ_BOSE01000002.1"/>
</dbReference>
<evidence type="ECO:0000313" key="4">
    <source>
        <dbReference type="Proteomes" id="UP000683139"/>
    </source>
</evidence>
<name>A0A919YS77_9BACL</name>
<proteinExistence type="predicted"/>
<dbReference type="PROSITE" id="PS51257">
    <property type="entry name" value="PROKAR_LIPOPROTEIN"/>
    <property type="match status" value="1"/>
</dbReference>
<feature type="region of interest" description="Disordered" evidence="1">
    <location>
        <begin position="29"/>
        <end position="49"/>
    </location>
</feature>